<gene>
    <name evidence="1" type="ORF">ACKI1S_37660</name>
</gene>
<evidence type="ECO:0000313" key="1">
    <source>
        <dbReference type="EMBL" id="MFM9651852.1"/>
    </source>
</evidence>
<dbReference type="EMBL" id="JBJVNE010000023">
    <property type="protein sequence ID" value="MFM9651852.1"/>
    <property type="molecule type" value="Genomic_DNA"/>
</dbReference>
<evidence type="ECO:0000313" key="2">
    <source>
        <dbReference type="Proteomes" id="UP001631993"/>
    </source>
</evidence>
<protein>
    <submittedName>
        <fullName evidence="1">Uncharacterized protein</fullName>
    </submittedName>
</protein>
<organism evidence="1 2">
    <name type="scientific">Streptomyces galilaeus</name>
    <dbReference type="NCBI Taxonomy" id="33899"/>
    <lineage>
        <taxon>Bacteria</taxon>
        <taxon>Bacillati</taxon>
        <taxon>Actinomycetota</taxon>
        <taxon>Actinomycetes</taxon>
        <taxon>Kitasatosporales</taxon>
        <taxon>Streptomycetaceae</taxon>
        <taxon>Streptomyces</taxon>
    </lineage>
</organism>
<reference evidence="1 2" key="1">
    <citation type="submission" date="2024-12" db="EMBL/GenBank/DDBJ databases">
        <title>Forecasting of Potato common scab and diversities of Pathogenic streptomyces spp. in china.</title>
        <authorList>
            <person name="Handique U."/>
            <person name="Wu J."/>
        </authorList>
    </citation>
    <scope>NUCLEOTIDE SEQUENCE [LARGE SCALE GENOMIC DNA]</scope>
    <source>
        <strain evidence="1 2">ZRIMU1585</strain>
    </source>
</reference>
<sequence length="106" mass="11287">MPEYAISTQSGADWPAVPPGKLSSHLTPPHLNCEVVEDGSVLVLRIGVATVSVSWELAGTWYVGIEGSETPEWADSVTSEIAQQLAKATCAEAVYYRVTDSDASSF</sequence>
<dbReference type="RefSeq" id="WP_365280983.1">
    <property type="nucleotide sequence ID" value="NZ_JBJVMW010000027.1"/>
</dbReference>
<keyword evidence="2" id="KW-1185">Reference proteome</keyword>
<comment type="caution">
    <text evidence="1">The sequence shown here is derived from an EMBL/GenBank/DDBJ whole genome shotgun (WGS) entry which is preliminary data.</text>
</comment>
<proteinExistence type="predicted"/>
<accession>A0ABW9IVA4</accession>
<dbReference type="Proteomes" id="UP001631993">
    <property type="component" value="Unassembled WGS sequence"/>
</dbReference>
<name>A0ABW9IVA4_STRGJ</name>